<accession>A0A0K0X820</accession>
<reference evidence="1 2" key="1">
    <citation type="submission" date="2015-07" db="EMBL/GenBank/DDBJ databases">
        <title>Complete genome sequence of Mycobacterium goodii X7B, a facultative thermophilic biodesulfurizing bacterium.</title>
        <authorList>
            <person name="Yu B."/>
            <person name="Li F."/>
            <person name="Xu P."/>
        </authorList>
    </citation>
    <scope>NUCLEOTIDE SEQUENCE [LARGE SCALE GENOMIC DNA]</scope>
    <source>
        <strain evidence="1 2">X7B</strain>
    </source>
</reference>
<dbReference type="PATRIC" id="fig|134601.6.peg.3839"/>
<dbReference type="RefSeq" id="WP_049745991.1">
    <property type="nucleotide sequence ID" value="NZ_CP012150.1"/>
</dbReference>
<organism evidence="1 2">
    <name type="scientific">Mycolicibacterium goodii</name>
    <name type="common">Mycobacterium goodii</name>
    <dbReference type="NCBI Taxonomy" id="134601"/>
    <lineage>
        <taxon>Bacteria</taxon>
        <taxon>Bacillati</taxon>
        <taxon>Actinomycetota</taxon>
        <taxon>Actinomycetes</taxon>
        <taxon>Mycobacteriales</taxon>
        <taxon>Mycobacteriaceae</taxon>
        <taxon>Mycolicibacterium</taxon>
    </lineage>
</organism>
<dbReference type="EMBL" id="CP012150">
    <property type="protein sequence ID" value="AKS33565.1"/>
    <property type="molecule type" value="Genomic_DNA"/>
</dbReference>
<evidence type="ECO:0000313" key="2">
    <source>
        <dbReference type="Proteomes" id="UP000062255"/>
    </source>
</evidence>
<sequence>MKNLIPAVAVSTAIGFVVGGMEASAPPAEPTANPAPPLPGPGVYQVTETAAAEFFEPYDWSLSACGPGCLHVLSHSQGAPGASWDMEMPWIASADHDQGAWVGEHINPGMVCDAGTPDQHETGPVKMKYIIRPDLTGFVNMGFSQTNPSCTGDTEPRSRNLVLRRAPMVWS</sequence>
<protein>
    <submittedName>
        <fullName evidence="1">Uncharacterized protein</fullName>
    </submittedName>
</protein>
<proteinExistence type="predicted"/>
<gene>
    <name evidence="1" type="ORF">AFA91_18535</name>
</gene>
<dbReference type="AlphaFoldDB" id="A0A0K0X820"/>
<dbReference type="OrthoDB" id="4717946at2"/>
<dbReference type="STRING" id="134601.AFA91_18535"/>
<dbReference type="Proteomes" id="UP000062255">
    <property type="component" value="Chromosome"/>
</dbReference>
<name>A0A0K0X820_MYCGD</name>
<dbReference type="KEGG" id="mgo:AFA91_18535"/>
<evidence type="ECO:0000313" key="1">
    <source>
        <dbReference type="EMBL" id="AKS33565.1"/>
    </source>
</evidence>